<keyword evidence="5 7" id="KW-0472">Membrane</keyword>
<dbReference type="GO" id="GO:0004930">
    <property type="term" value="F:G protein-coupled receptor activity"/>
    <property type="evidence" value="ECO:0007669"/>
    <property type="project" value="UniProtKB-KW"/>
</dbReference>
<proteinExistence type="inferred from homology"/>
<gene>
    <name evidence="9" type="ORF">NEMVEDRAFT_v1g205072</name>
</gene>
<dbReference type="PROSITE" id="PS50262">
    <property type="entry name" value="G_PROTEIN_RECEP_F1_2"/>
    <property type="match status" value="1"/>
</dbReference>
<keyword evidence="6" id="KW-0807">Transducer</keyword>
<dbReference type="KEGG" id="nve:5514499"/>
<evidence type="ECO:0000256" key="4">
    <source>
        <dbReference type="ARBA" id="ARBA00022989"/>
    </source>
</evidence>
<evidence type="ECO:0000313" key="9">
    <source>
        <dbReference type="EMBL" id="EDO42611.1"/>
    </source>
</evidence>
<dbReference type="PRINTS" id="PR00237">
    <property type="entry name" value="GPCRRHODOPSN"/>
</dbReference>
<comment type="similarity">
    <text evidence="6">Belongs to the G-protein coupled receptor 1 family.</text>
</comment>
<evidence type="ECO:0000256" key="2">
    <source>
        <dbReference type="ARBA" id="ARBA00022475"/>
    </source>
</evidence>
<dbReference type="Pfam" id="PF00001">
    <property type="entry name" value="7tm_1"/>
    <property type="match status" value="2"/>
</dbReference>
<dbReference type="HOGENOM" id="CLU_009579_14_1_1"/>
<organism evidence="9 10">
    <name type="scientific">Nematostella vectensis</name>
    <name type="common">Starlet sea anemone</name>
    <dbReference type="NCBI Taxonomy" id="45351"/>
    <lineage>
        <taxon>Eukaryota</taxon>
        <taxon>Metazoa</taxon>
        <taxon>Cnidaria</taxon>
        <taxon>Anthozoa</taxon>
        <taxon>Hexacorallia</taxon>
        <taxon>Actiniaria</taxon>
        <taxon>Edwardsiidae</taxon>
        <taxon>Nematostella</taxon>
    </lineage>
</organism>
<evidence type="ECO:0000313" key="10">
    <source>
        <dbReference type="Proteomes" id="UP000001593"/>
    </source>
</evidence>
<evidence type="ECO:0000256" key="3">
    <source>
        <dbReference type="ARBA" id="ARBA00022692"/>
    </source>
</evidence>
<protein>
    <recommendedName>
        <fullName evidence="8">G-protein coupled receptors family 1 profile domain-containing protein</fullName>
    </recommendedName>
</protein>
<evidence type="ECO:0000256" key="6">
    <source>
        <dbReference type="RuleBase" id="RU000688"/>
    </source>
</evidence>
<feature type="transmembrane region" description="Helical" evidence="7">
    <location>
        <begin position="174"/>
        <end position="193"/>
    </location>
</feature>
<dbReference type="AlphaFoldDB" id="A7S0V6"/>
<dbReference type="Gene3D" id="1.20.1070.10">
    <property type="entry name" value="Rhodopsin 7-helix transmembrane proteins"/>
    <property type="match status" value="1"/>
</dbReference>
<keyword evidence="3 6" id="KW-0812">Transmembrane</keyword>
<name>A7S0V6_NEMVE</name>
<dbReference type="CDD" id="cd00637">
    <property type="entry name" value="7tm_classA_rhodopsin-like"/>
    <property type="match status" value="1"/>
</dbReference>
<dbReference type="STRING" id="45351.A7S0V6"/>
<dbReference type="PANTHER" id="PTHR22750">
    <property type="entry name" value="G-PROTEIN COUPLED RECEPTOR"/>
    <property type="match status" value="1"/>
</dbReference>
<comment type="subcellular location">
    <subcellularLocation>
        <location evidence="1">Cell membrane</location>
        <topology evidence="1">Multi-pass membrane protein</topology>
    </subcellularLocation>
</comment>
<keyword evidence="6" id="KW-0675">Receptor</keyword>
<dbReference type="SUPFAM" id="SSF81321">
    <property type="entry name" value="Family A G protein-coupled receptor-like"/>
    <property type="match status" value="1"/>
</dbReference>
<feature type="transmembrane region" description="Helical" evidence="7">
    <location>
        <begin position="105"/>
        <end position="126"/>
    </location>
</feature>
<dbReference type="InterPro" id="IPR017452">
    <property type="entry name" value="GPCR_Rhodpsn_7TM"/>
</dbReference>
<keyword evidence="6" id="KW-0297">G-protein coupled receptor</keyword>
<feature type="transmembrane region" description="Helical" evidence="7">
    <location>
        <begin position="275"/>
        <end position="296"/>
    </location>
</feature>
<evidence type="ECO:0000259" key="8">
    <source>
        <dbReference type="PROSITE" id="PS50262"/>
    </source>
</evidence>
<dbReference type="InParanoid" id="A7S0V6"/>
<dbReference type="EMBL" id="DS469562">
    <property type="protein sequence ID" value="EDO42611.1"/>
    <property type="molecule type" value="Genomic_DNA"/>
</dbReference>
<dbReference type="OrthoDB" id="5984596at2759"/>
<feature type="transmembrane region" description="Helical" evidence="7">
    <location>
        <begin position="25"/>
        <end position="51"/>
    </location>
</feature>
<dbReference type="SMART" id="SM01381">
    <property type="entry name" value="7TM_GPCR_Srsx"/>
    <property type="match status" value="1"/>
</dbReference>
<evidence type="ECO:0000256" key="1">
    <source>
        <dbReference type="ARBA" id="ARBA00004651"/>
    </source>
</evidence>
<keyword evidence="4 7" id="KW-1133">Transmembrane helix</keyword>
<keyword evidence="2" id="KW-1003">Cell membrane</keyword>
<feature type="domain" description="G-protein coupled receptors family 1 profile" evidence="8">
    <location>
        <begin position="42"/>
        <end position="294"/>
    </location>
</feature>
<dbReference type="eggNOG" id="ENOG502QSFG">
    <property type="taxonomic scope" value="Eukaryota"/>
</dbReference>
<evidence type="ECO:0000256" key="5">
    <source>
        <dbReference type="ARBA" id="ARBA00023136"/>
    </source>
</evidence>
<feature type="transmembrane region" description="Helical" evidence="7">
    <location>
        <begin position="63"/>
        <end position="85"/>
    </location>
</feature>
<feature type="transmembrane region" description="Helical" evidence="7">
    <location>
        <begin position="243"/>
        <end position="263"/>
    </location>
</feature>
<sequence>MAEYNVSCFFYTRWVQESQITQTEFAIVGVLNGLTILPAVVLNALVLISIWRAPAFHIPAMVLLGNLALSDFAVGIIAQPAILIWSTLEFYVNEWPETYCRSAVAFGLTSSMFGGVSLLSVTSIAIDRFLALQLHLRYQTIVNMKRTVYICVVIWVISFSILAIWYFIGITAYNILTNSFILACVGIVFFSYFRIYKILRKHQIQIHAQEMNFSTNSSNDSASETTERSLNIKQYKKSVVNSLLVYFTFVICCTPCFCALTYFEITRDSYLSPKLVKISTSLVLVNSGINPVIYCWKMKELRTAVMQTLESIQDWLGRKKIKTTCERRTSLTTVVEF</sequence>
<evidence type="ECO:0000256" key="7">
    <source>
        <dbReference type="SAM" id="Phobius"/>
    </source>
</evidence>
<dbReference type="PhylomeDB" id="A7S0V6"/>
<keyword evidence="10" id="KW-1185">Reference proteome</keyword>
<dbReference type="Proteomes" id="UP000001593">
    <property type="component" value="Unassembled WGS sequence"/>
</dbReference>
<dbReference type="PROSITE" id="PS00237">
    <property type="entry name" value="G_PROTEIN_RECEP_F1_1"/>
    <property type="match status" value="1"/>
</dbReference>
<dbReference type="InterPro" id="IPR000276">
    <property type="entry name" value="GPCR_Rhodpsn"/>
</dbReference>
<dbReference type="GO" id="GO:0005886">
    <property type="term" value="C:plasma membrane"/>
    <property type="evidence" value="ECO:0007669"/>
    <property type="project" value="UniProtKB-SubCell"/>
</dbReference>
<accession>A7S0V6</accession>
<reference evidence="9 10" key="1">
    <citation type="journal article" date="2007" name="Science">
        <title>Sea anemone genome reveals ancestral eumetazoan gene repertoire and genomic organization.</title>
        <authorList>
            <person name="Putnam N.H."/>
            <person name="Srivastava M."/>
            <person name="Hellsten U."/>
            <person name="Dirks B."/>
            <person name="Chapman J."/>
            <person name="Salamov A."/>
            <person name="Terry A."/>
            <person name="Shapiro H."/>
            <person name="Lindquist E."/>
            <person name="Kapitonov V.V."/>
            <person name="Jurka J."/>
            <person name="Genikhovich G."/>
            <person name="Grigoriev I.V."/>
            <person name="Lucas S.M."/>
            <person name="Steele R.E."/>
            <person name="Finnerty J.R."/>
            <person name="Technau U."/>
            <person name="Martindale M.Q."/>
            <person name="Rokhsar D.S."/>
        </authorList>
    </citation>
    <scope>NUCLEOTIDE SEQUENCE [LARGE SCALE GENOMIC DNA]</scope>
    <source>
        <strain evidence="10">CH2 X CH6</strain>
    </source>
</reference>
<feature type="transmembrane region" description="Helical" evidence="7">
    <location>
        <begin position="147"/>
        <end position="168"/>
    </location>
</feature>
<dbReference type="OMA" id="NVSCANE"/>